<keyword evidence="3 6" id="KW-1133">Transmembrane helix</keyword>
<evidence type="ECO:0000256" key="1">
    <source>
        <dbReference type="ARBA" id="ARBA00022475"/>
    </source>
</evidence>
<evidence type="ECO:0000313" key="8">
    <source>
        <dbReference type="EMBL" id="MEE6258651.1"/>
    </source>
</evidence>
<keyword evidence="1" id="KW-1003">Cell membrane</keyword>
<evidence type="ECO:0000313" key="9">
    <source>
        <dbReference type="Proteomes" id="UP001332243"/>
    </source>
</evidence>
<dbReference type="InterPro" id="IPR010445">
    <property type="entry name" value="LapA_dom"/>
</dbReference>
<evidence type="ECO:0000256" key="3">
    <source>
        <dbReference type="ARBA" id="ARBA00022989"/>
    </source>
</evidence>
<organism evidence="8 9">
    <name type="scientific">Plantactinospora sonchi</name>
    <dbReference type="NCBI Taxonomy" id="1544735"/>
    <lineage>
        <taxon>Bacteria</taxon>
        <taxon>Bacillati</taxon>
        <taxon>Actinomycetota</taxon>
        <taxon>Actinomycetes</taxon>
        <taxon>Micromonosporales</taxon>
        <taxon>Micromonosporaceae</taxon>
        <taxon>Plantactinospora</taxon>
    </lineage>
</organism>
<feature type="region of interest" description="Disordered" evidence="5">
    <location>
        <begin position="1"/>
        <end position="35"/>
    </location>
</feature>
<feature type="transmembrane region" description="Helical" evidence="6">
    <location>
        <begin position="41"/>
        <end position="61"/>
    </location>
</feature>
<evidence type="ECO:0000259" key="7">
    <source>
        <dbReference type="Pfam" id="PF06305"/>
    </source>
</evidence>
<keyword evidence="4 6" id="KW-0472">Membrane</keyword>
<evidence type="ECO:0000256" key="6">
    <source>
        <dbReference type="SAM" id="Phobius"/>
    </source>
</evidence>
<feature type="domain" description="Lipopolysaccharide assembly protein A" evidence="7">
    <location>
        <begin position="62"/>
        <end position="113"/>
    </location>
</feature>
<evidence type="ECO:0000256" key="4">
    <source>
        <dbReference type="ARBA" id="ARBA00023136"/>
    </source>
</evidence>
<keyword evidence="2 6" id="KW-0812">Transmembrane</keyword>
<dbReference type="Pfam" id="PF06305">
    <property type="entry name" value="LapA_dom"/>
    <property type="match status" value="1"/>
</dbReference>
<protein>
    <submittedName>
        <fullName evidence="8">Lipopolysaccharide assembly protein LapA domain-containing protein</fullName>
    </submittedName>
</protein>
<sequence>MSDDLHHIGSTSTDPGTTAPARPPGAPPSPTTRLPHTRTGAAWVGICVAALICVVLIVFMLQNTQSVEVTFLWMHGTLPTALAMLIAGVGAAILTMVVGAARITQLRRLSRRQHH</sequence>
<gene>
    <name evidence="8" type="ORF">V1633_09145</name>
</gene>
<evidence type="ECO:0000256" key="2">
    <source>
        <dbReference type="ARBA" id="ARBA00022692"/>
    </source>
</evidence>
<proteinExistence type="predicted"/>
<accession>A0ABU7RQC5</accession>
<name>A0ABU7RQC5_9ACTN</name>
<comment type="caution">
    <text evidence="8">The sequence shown here is derived from an EMBL/GenBank/DDBJ whole genome shotgun (WGS) entry which is preliminary data.</text>
</comment>
<reference evidence="8 9" key="1">
    <citation type="submission" date="2024-01" db="EMBL/GenBank/DDBJ databases">
        <title>Genome insights into Plantactinospora sonchi sp. nov.</title>
        <authorList>
            <person name="Wang L."/>
        </authorList>
    </citation>
    <scope>NUCLEOTIDE SEQUENCE [LARGE SCALE GENOMIC DNA]</scope>
    <source>
        <strain evidence="8 9">NEAU-QY2</strain>
    </source>
</reference>
<feature type="transmembrane region" description="Helical" evidence="6">
    <location>
        <begin position="81"/>
        <end position="103"/>
    </location>
</feature>
<feature type="compositionally biased region" description="Pro residues" evidence="5">
    <location>
        <begin position="21"/>
        <end position="30"/>
    </location>
</feature>
<dbReference type="EMBL" id="JAZGQK010000006">
    <property type="protein sequence ID" value="MEE6258651.1"/>
    <property type="molecule type" value="Genomic_DNA"/>
</dbReference>
<dbReference type="RefSeq" id="WP_331213743.1">
    <property type="nucleotide sequence ID" value="NZ_JAZGQK010000006.1"/>
</dbReference>
<dbReference type="Proteomes" id="UP001332243">
    <property type="component" value="Unassembled WGS sequence"/>
</dbReference>
<evidence type="ECO:0000256" key="5">
    <source>
        <dbReference type="SAM" id="MobiDB-lite"/>
    </source>
</evidence>
<keyword evidence="9" id="KW-1185">Reference proteome</keyword>